<dbReference type="InterPro" id="IPR001789">
    <property type="entry name" value="Sig_transdc_resp-reg_receiver"/>
</dbReference>
<organism evidence="3 4">
    <name type="scientific">Rhizobium meliloti</name>
    <name type="common">Ensifer meliloti</name>
    <name type="synonym">Sinorhizobium meliloti</name>
    <dbReference type="NCBI Taxonomy" id="382"/>
    <lineage>
        <taxon>Bacteria</taxon>
        <taxon>Pseudomonadati</taxon>
        <taxon>Pseudomonadota</taxon>
        <taxon>Alphaproteobacteria</taxon>
        <taxon>Hyphomicrobiales</taxon>
        <taxon>Rhizobiaceae</taxon>
        <taxon>Sinorhizobium/Ensifer group</taxon>
        <taxon>Sinorhizobium</taxon>
    </lineage>
</organism>
<sequence length="131" mass="13734">MQSITIVLVGDEGLLLLEFEEALTAGGFDVVCFSSGAKAITYLASKGCRAEGVVTDIRLSDPSTNGWAVARIARNTATEMAVVYISGDSAAEWAINGVPNSMMLEKPFAMAEMITAVDQLLNDRSTGPASA</sequence>
<dbReference type="Pfam" id="PF00072">
    <property type="entry name" value="Response_reg"/>
    <property type="match status" value="1"/>
</dbReference>
<proteinExistence type="predicted"/>
<dbReference type="GO" id="GO:0000160">
    <property type="term" value="P:phosphorelay signal transduction system"/>
    <property type="evidence" value="ECO:0007669"/>
    <property type="project" value="InterPro"/>
</dbReference>
<dbReference type="SMART" id="SM00448">
    <property type="entry name" value="REC"/>
    <property type="match status" value="1"/>
</dbReference>
<name>A0AAW9TT26_RHIML</name>
<dbReference type="RefSeq" id="WP_127620712.1">
    <property type="nucleotide sequence ID" value="NZ_RPHO01000026.1"/>
</dbReference>
<dbReference type="AlphaFoldDB" id="A0AAW9TT26"/>
<comment type="caution">
    <text evidence="3">The sequence shown here is derived from an EMBL/GenBank/DDBJ whole genome shotgun (WGS) entry which is preliminary data.</text>
</comment>
<feature type="domain" description="Response regulatory" evidence="2">
    <location>
        <begin position="5"/>
        <end position="121"/>
    </location>
</feature>
<evidence type="ECO:0000259" key="2">
    <source>
        <dbReference type="PROSITE" id="PS50110"/>
    </source>
</evidence>
<feature type="modified residue" description="4-aspartylphosphate" evidence="1">
    <location>
        <position position="56"/>
    </location>
</feature>
<protein>
    <submittedName>
        <fullName evidence="3">Response regulator</fullName>
    </submittedName>
</protein>
<reference evidence="3 4" key="1">
    <citation type="journal article" date="2013" name="Genome Biol.">
        <title>Comparative genomics of the core and accessory genomes of 48 Sinorhizobium strains comprising five genospecies.</title>
        <authorList>
            <person name="Sugawara M."/>
            <person name="Epstein B."/>
            <person name="Badgley B.D."/>
            <person name="Unno T."/>
            <person name="Xu L."/>
            <person name="Reese J."/>
            <person name="Gyaneshwar P."/>
            <person name="Denny R."/>
            <person name="Mudge J."/>
            <person name="Bharti A.K."/>
            <person name="Farmer A.D."/>
            <person name="May G.D."/>
            <person name="Woodward J.E."/>
            <person name="Medigue C."/>
            <person name="Vallenet D."/>
            <person name="Lajus A."/>
            <person name="Rouy Z."/>
            <person name="Martinez-Vaz B."/>
            <person name="Tiffin P."/>
            <person name="Young N.D."/>
            <person name="Sadowsky M.J."/>
        </authorList>
    </citation>
    <scope>NUCLEOTIDE SEQUENCE [LARGE SCALE GENOMIC DNA]</scope>
    <source>
        <strain evidence="3 4">N6B1</strain>
    </source>
</reference>
<dbReference type="InterPro" id="IPR011006">
    <property type="entry name" value="CheY-like_superfamily"/>
</dbReference>
<dbReference type="EMBL" id="WISR01000149">
    <property type="protein sequence ID" value="MQW34437.1"/>
    <property type="molecule type" value="Genomic_DNA"/>
</dbReference>
<keyword evidence="1" id="KW-0597">Phosphoprotein</keyword>
<accession>A0AAW9TT26</accession>
<dbReference type="PROSITE" id="PS50110">
    <property type="entry name" value="RESPONSE_REGULATORY"/>
    <property type="match status" value="1"/>
</dbReference>
<dbReference type="Proteomes" id="UP000429484">
    <property type="component" value="Unassembled WGS sequence"/>
</dbReference>
<gene>
    <name evidence="3" type="ORF">GHK53_16965</name>
</gene>
<evidence type="ECO:0000313" key="3">
    <source>
        <dbReference type="EMBL" id="MQW34437.1"/>
    </source>
</evidence>
<dbReference type="SUPFAM" id="SSF52172">
    <property type="entry name" value="CheY-like"/>
    <property type="match status" value="1"/>
</dbReference>
<evidence type="ECO:0000313" key="4">
    <source>
        <dbReference type="Proteomes" id="UP000429484"/>
    </source>
</evidence>
<dbReference type="Gene3D" id="3.40.50.2300">
    <property type="match status" value="1"/>
</dbReference>
<evidence type="ECO:0000256" key="1">
    <source>
        <dbReference type="PROSITE-ProRule" id="PRU00169"/>
    </source>
</evidence>